<evidence type="ECO:0000256" key="4">
    <source>
        <dbReference type="ARBA" id="ARBA00022989"/>
    </source>
</evidence>
<sequence length="295" mass="29807">MVTRRRLGSAAGVALALVALGVLCWSRADELQRALALVSVASLVALTALHLVTLIVRSEAWRLTLAAVEGSVPPRRAVHGANAGAFLAGSIESHSALPARVVLLKQLAGPRAPKATQILVSDAPIFLLEVCATALILCGATPWGLALLAGAIVLLFTGGHASQRFERLAALRGLKVLRDKRRLAALTGWVSVISAIGAGRVAIALAACGVSPTPERVGIAFTASGAYALSPVGPGAPVAATVTAVGTGGAPIAAGLVLAATSIGAVIVYALLVAVTLLALRQPLSRRVDLRAPSA</sequence>
<keyword evidence="2" id="KW-1003">Cell membrane</keyword>
<feature type="transmembrane region" description="Helical" evidence="6">
    <location>
        <begin position="183"/>
        <end position="207"/>
    </location>
</feature>
<dbReference type="Proteomes" id="UP001147700">
    <property type="component" value="Unassembled WGS sequence"/>
</dbReference>
<reference evidence="7" key="1">
    <citation type="submission" date="2022-10" db="EMBL/GenBank/DDBJ databases">
        <title>The WGS of Solirubrobacter sp. CPCC 204708.</title>
        <authorList>
            <person name="Jiang Z."/>
        </authorList>
    </citation>
    <scope>NUCLEOTIDE SEQUENCE</scope>
    <source>
        <strain evidence="7">CPCC 204708</strain>
    </source>
</reference>
<keyword evidence="8" id="KW-1185">Reference proteome</keyword>
<organism evidence="7 8">
    <name type="scientific">Solirubrobacter deserti</name>
    <dbReference type="NCBI Taxonomy" id="2282478"/>
    <lineage>
        <taxon>Bacteria</taxon>
        <taxon>Bacillati</taxon>
        <taxon>Actinomycetota</taxon>
        <taxon>Thermoleophilia</taxon>
        <taxon>Solirubrobacterales</taxon>
        <taxon>Solirubrobacteraceae</taxon>
        <taxon>Solirubrobacter</taxon>
    </lineage>
</organism>
<dbReference type="Pfam" id="PF03706">
    <property type="entry name" value="LPG_synthase_TM"/>
    <property type="match status" value="1"/>
</dbReference>
<dbReference type="InterPro" id="IPR022791">
    <property type="entry name" value="L-PG_synthase/AglD"/>
</dbReference>
<feature type="transmembrane region" description="Helical" evidence="6">
    <location>
        <begin position="143"/>
        <end position="162"/>
    </location>
</feature>
<evidence type="ECO:0000256" key="5">
    <source>
        <dbReference type="ARBA" id="ARBA00023136"/>
    </source>
</evidence>
<proteinExistence type="predicted"/>
<evidence type="ECO:0000256" key="3">
    <source>
        <dbReference type="ARBA" id="ARBA00022692"/>
    </source>
</evidence>
<keyword evidence="5 6" id="KW-0472">Membrane</keyword>
<keyword evidence="4 6" id="KW-1133">Transmembrane helix</keyword>
<accession>A0ABT4RR98</accession>
<keyword evidence="3 6" id="KW-0812">Transmembrane</keyword>
<comment type="subcellular location">
    <subcellularLocation>
        <location evidence="1">Cell membrane</location>
        <topology evidence="1">Multi-pass membrane protein</topology>
    </subcellularLocation>
</comment>
<evidence type="ECO:0000256" key="6">
    <source>
        <dbReference type="SAM" id="Phobius"/>
    </source>
</evidence>
<gene>
    <name evidence="7" type="ORF">OJ962_26350</name>
</gene>
<evidence type="ECO:0000313" key="7">
    <source>
        <dbReference type="EMBL" id="MDA0141046.1"/>
    </source>
</evidence>
<dbReference type="EMBL" id="JAPCID010000049">
    <property type="protein sequence ID" value="MDA0141046.1"/>
    <property type="molecule type" value="Genomic_DNA"/>
</dbReference>
<feature type="transmembrane region" description="Helical" evidence="6">
    <location>
        <begin position="34"/>
        <end position="56"/>
    </location>
</feature>
<evidence type="ECO:0000256" key="2">
    <source>
        <dbReference type="ARBA" id="ARBA00022475"/>
    </source>
</evidence>
<dbReference type="RefSeq" id="WP_202952339.1">
    <property type="nucleotide sequence ID" value="NZ_JAPCID010000049.1"/>
</dbReference>
<protein>
    <submittedName>
        <fullName evidence="7">Flippase-like domain-containing protein</fullName>
    </submittedName>
</protein>
<comment type="caution">
    <text evidence="7">The sequence shown here is derived from an EMBL/GenBank/DDBJ whole genome shotgun (WGS) entry which is preliminary data.</text>
</comment>
<evidence type="ECO:0000256" key="1">
    <source>
        <dbReference type="ARBA" id="ARBA00004651"/>
    </source>
</evidence>
<name>A0ABT4RR98_9ACTN</name>
<feature type="transmembrane region" description="Helical" evidence="6">
    <location>
        <begin position="252"/>
        <end position="280"/>
    </location>
</feature>
<evidence type="ECO:0000313" key="8">
    <source>
        <dbReference type="Proteomes" id="UP001147700"/>
    </source>
</evidence>